<dbReference type="Proteomes" id="UP000029708">
    <property type="component" value="Unassembled WGS sequence"/>
</dbReference>
<dbReference type="STRING" id="1543381.LF63_0114375"/>
<accession>A0A099CSR6</accession>
<keyword evidence="2" id="KW-1185">Reference proteome</keyword>
<dbReference type="EMBL" id="JROI01000016">
    <property type="protein sequence ID" value="KGI76736.1"/>
    <property type="molecule type" value="Genomic_DNA"/>
</dbReference>
<proteinExistence type="predicted"/>
<gene>
    <name evidence="1" type="ORF">LF63_0114375</name>
</gene>
<name>A0A099CSR6_9GAMM</name>
<dbReference type="HOGENOM" id="CLU_2303033_0_0_6"/>
<organism evidence="1 2">
    <name type="scientific">Oleiagrimonas soli</name>
    <dbReference type="NCBI Taxonomy" id="1543381"/>
    <lineage>
        <taxon>Bacteria</taxon>
        <taxon>Pseudomonadati</taxon>
        <taxon>Pseudomonadota</taxon>
        <taxon>Gammaproteobacteria</taxon>
        <taxon>Lysobacterales</taxon>
        <taxon>Rhodanobacteraceae</taxon>
        <taxon>Oleiagrimonas</taxon>
    </lineage>
</organism>
<evidence type="ECO:0000313" key="2">
    <source>
        <dbReference type="Proteomes" id="UP000029708"/>
    </source>
</evidence>
<comment type="caution">
    <text evidence="1">The sequence shown here is derived from an EMBL/GenBank/DDBJ whole genome shotgun (WGS) entry which is preliminary data.</text>
</comment>
<reference evidence="1 2" key="1">
    <citation type="submission" date="2014-09" db="EMBL/GenBank/DDBJ databases">
        <title>Xanthomonadaceae 3.5X direct submission.</title>
        <authorList>
            <person name="Fang T."/>
            <person name="Wang H."/>
        </authorList>
    </citation>
    <scope>NUCLEOTIDE SEQUENCE [LARGE SCALE GENOMIC DNA]</scope>
    <source>
        <strain evidence="1 2">3.5X</strain>
    </source>
</reference>
<evidence type="ECO:0000313" key="1">
    <source>
        <dbReference type="EMBL" id="KGI76736.1"/>
    </source>
</evidence>
<protein>
    <submittedName>
        <fullName evidence="1">Uncharacterized protein</fullName>
    </submittedName>
</protein>
<dbReference type="AlphaFoldDB" id="A0A099CSR6"/>
<sequence length="100" mass="10698">MEKRIMKKTGWIASLGFAGALAIGFIVAGFSTTAYAMQTCDSCNWQYQQCVAAGGSSASCWTCNNPTCIPPLSLKDKHAAKNTRGALDAKHLRPQSSVQK</sequence>